<keyword evidence="16" id="KW-1185">Reference proteome</keyword>
<evidence type="ECO:0000259" key="14">
    <source>
        <dbReference type="PROSITE" id="PS51044"/>
    </source>
</evidence>
<organism evidence="15 16">
    <name type="scientific">Madurella fahalii</name>
    <dbReference type="NCBI Taxonomy" id="1157608"/>
    <lineage>
        <taxon>Eukaryota</taxon>
        <taxon>Fungi</taxon>
        <taxon>Dikarya</taxon>
        <taxon>Ascomycota</taxon>
        <taxon>Pezizomycotina</taxon>
        <taxon>Sordariomycetes</taxon>
        <taxon>Sordariomycetidae</taxon>
        <taxon>Sordariales</taxon>
        <taxon>Sordariales incertae sedis</taxon>
        <taxon>Madurella</taxon>
    </lineage>
</organism>
<dbReference type="SMART" id="SM00504">
    <property type="entry name" value="Ubox"/>
    <property type="match status" value="1"/>
</dbReference>
<keyword evidence="10" id="KW-0413">Isomerase</keyword>
<gene>
    <name evidence="15" type="ORF">MFIFM68171_05963</name>
</gene>
<feature type="compositionally biased region" description="Basic and acidic residues" evidence="13">
    <location>
        <begin position="405"/>
        <end position="424"/>
    </location>
</feature>
<feature type="compositionally biased region" description="Acidic residues" evidence="13">
    <location>
        <begin position="385"/>
        <end position="395"/>
    </location>
</feature>
<keyword evidence="5" id="KW-0808">Transferase</keyword>
<keyword evidence="6" id="KW-0479">Metal-binding</keyword>
<name>A0ABQ0GDB1_9PEZI</name>
<dbReference type="SUPFAM" id="SSF57850">
    <property type="entry name" value="RING/U-box"/>
    <property type="match status" value="1"/>
</dbReference>
<evidence type="ECO:0000256" key="7">
    <source>
        <dbReference type="ARBA" id="ARBA00022771"/>
    </source>
</evidence>
<dbReference type="EMBL" id="BAAFSV010000003">
    <property type="protein sequence ID" value="GAB1315753.1"/>
    <property type="molecule type" value="Genomic_DNA"/>
</dbReference>
<comment type="similarity">
    <text evidence="3">Belongs to the NSE2 family.</text>
</comment>
<feature type="compositionally biased region" description="Basic residues" evidence="13">
    <location>
        <begin position="172"/>
        <end position="184"/>
    </location>
</feature>
<evidence type="ECO:0000313" key="15">
    <source>
        <dbReference type="EMBL" id="GAB1315753.1"/>
    </source>
</evidence>
<dbReference type="GeneID" id="98176706"/>
<dbReference type="Pfam" id="PF11789">
    <property type="entry name" value="zf-Nse"/>
    <property type="match status" value="1"/>
</dbReference>
<dbReference type="EC" id="5.2.1.8" evidence="4"/>
<evidence type="ECO:0000256" key="8">
    <source>
        <dbReference type="ARBA" id="ARBA00022786"/>
    </source>
</evidence>
<evidence type="ECO:0000256" key="4">
    <source>
        <dbReference type="ARBA" id="ARBA00013194"/>
    </source>
</evidence>
<proteinExistence type="inferred from homology"/>
<comment type="subcellular location">
    <subcellularLocation>
        <location evidence="1">Nucleus</location>
    </subcellularLocation>
</comment>
<evidence type="ECO:0000256" key="13">
    <source>
        <dbReference type="SAM" id="MobiDB-lite"/>
    </source>
</evidence>
<feature type="domain" description="SP-RING-type" evidence="14">
    <location>
        <begin position="297"/>
        <end position="377"/>
    </location>
</feature>
<feature type="compositionally biased region" description="Acidic residues" evidence="13">
    <location>
        <begin position="187"/>
        <end position="210"/>
    </location>
</feature>
<evidence type="ECO:0000256" key="10">
    <source>
        <dbReference type="ARBA" id="ARBA00023110"/>
    </source>
</evidence>
<keyword evidence="8" id="KW-0833">Ubl conjugation pathway</keyword>
<evidence type="ECO:0000256" key="9">
    <source>
        <dbReference type="ARBA" id="ARBA00022833"/>
    </source>
</evidence>
<evidence type="ECO:0000256" key="5">
    <source>
        <dbReference type="ARBA" id="ARBA00022679"/>
    </source>
</evidence>
<evidence type="ECO:0000256" key="6">
    <source>
        <dbReference type="ARBA" id="ARBA00022723"/>
    </source>
</evidence>
<dbReference type="PANTHER" id="PTHR21330">
    <property type="entry name" value="E3 SUMO-PROTEIN LIGASE NSE2"/>
    <property type="match status" value="1"/>
</dbReference>
<dbReference type="RefSeq" id="XP_070917484.1">
    <property type="nucleotide sequence ID" value="XM_071061383.1"/>
</dbReference>
<evidence type="ECO:0000256" key="2">
    <source>
        <dbReference type="ARBA" id="ARBA00004718"/>
    </source>
</evidence>
<reference evidence="15 16" key="1">
    <citation type="submission" date="2024-09" db="EMBL/GenBank/DDBJ databases">
        <title>Itraconazole resistance in Madurella fahalii resulting from another homologue of gene encoding cytochrome P450 14-alpha sterol demethylase (CYP51).</title>
        <authorList>
            <person name="Yoshioka I."/>
            <person name="Fahal A.H."/>
            <person name="Kaneko S."/>
            <person name="Yaguchi T."/>
        </authorList>
    </citation>
    <scope>NUCLEOTIDE SEQUENCE [LARGE SCALE GENOMIC DNA]</scope>
    <source>
        <strain evidence="15 16">IFM 68171</strain>
    </source>
</reference>
<keyword evidence="7 12" id="KW-0863">Zinc-finger</keyword>
<keyword evidence="11" id="KW-0539">Nucleus</keyword>
<evidence type="ECO:0000313" key="16">
    <source>
        <dbReference type="Proteomes" id="UP001628179"/>
    </source>
</evidence>
<dbReference type="InterPro" id="IPR013083">
    <property type="entry name" value="Znf_RING/FYVE/PHD"/>
</dbReference>
<evidence type="ECO:0000256" key="11">
    <source>
        <dbReference type="ARBA" id="ARBA00023242"/>
    </source>
</evidence>
<dbReference type="Proteomes" id="UP001628179">
    <property type="component" value="Unassembled WGS sequence"/>
</dbReference>
<dbReference type="PROSITE" id="PS51044">
    <property type="entry name" value="ZF_SP_RING"/>
    <property type="match status" value="1"/>
</dbReference>
<dbReference type="InterPro" id="IPR004181">
    <property type="entry name" value="Znf_MIZ"/>
</dbReference>
<evidence type="ECO:0000256" key="12">
    <source>
        <dbReference type="PROSITE-ProRule" id="PRU00452"/>
    </source>
</evidence>
<feature type="region of interest" description="Disordered" evidence="13">
    <location>
        <begin position="159"/>
        <end position="210"/>
    </location>
</feature>
<feature type="region of interest" description="Disordered" evidence="13">
    <location>
        <begin position="380"/>
        <end position="424"/>
    </location>
</feature>
<dbReference type="PANTHER" id="PTHR21330:SF1">
    <property type="entry name" value="E3 SUMO-PROTEIN LIGASE NSE2"/>
    <property type="match status" value="1"/>
</dbReference>
<accession>A0ABQ0GDB1</accession>
<keyword evidence="9" id="KW-0862">Zinc</keyword>
<feature type="region of interest" description="Disordered" evidence="13">
    <location>
        <begin position="1"/>
        <end position="66"/>
    </location>
</feature>
<comment type="pathway">
    <text evidence="2">Protein modification; protein sumoylation.</text>
</comment>
<feature type="compositionally biased region" description="Pro residues" evidence="13">
    <location>
        <begin position="28"/>
        <end position="37"/>
    </location>
</feature>
<comment type="caution">
    <text evidence="15">The sequence shown here is derived from an EMBL/GenBank/DDBJ whole genome shotgun (WGS) entry which is preliminary data.</text>
</comment>
<dbReference type="Gene3D" id="3.30.40.10">
    <property type="entry name" value="Zinc/RING finger domain, C3HC4 (zinc finger)"/>
    <property type="match status" value="1"/>
</dbReference>
<evidence type="ECO:0000256" key="3">
    <source>
        <dbReference type="ARBA" id="ARBA00008212"/>
    </source>
</evidence>
<evidence type="ECO:0000256" key="1">
    <source>
        <dbReference type="ARBA" id="ARBA00004123"/>
    </source>
</evidence>
<dbReference type="InterPro" id="IPR003613">
    <property type="entry name" value="Ubox_domain"/>
</dbReference>
<keyword evidence="10" id="KW-0697">Rotamase</keyword>
<dbReference type="CDD" id="cd16651">
    <property type="entry name" value="SPL-RING_NSE2"/>
    <property type="match status" value="1"/>
</dbReference>
<feature type="compositionally biased region" description="Basic and acidic residues" evidence="13">
    <location>
        <begin position="54"/>
        <end position="66"/>
    </location>
</feature>
<protein>
    <recommendedName>
        <fullName evidence="4">peptidylprolyl isomerase</fullName>
        <ecNumber evidence="4">5.2.1.8</ecNumber>
    </recommendedName>
</protein>
<sequence length="424" mass="48136">MPPRLLQRARRPDATPSGRSGAPDRPLELPPYEPPAYPMDERTKQKLASLSSSRETDSGRRKYEKHLTKSSTYLFESVGSINDVLFSRKQALAAMAEKRRARGVEDRTEAEMRLEEYVAQLEAVVEELTDSSEEALRWVIDSRAELEDQQTVLEMVLQGLNAQQPRPEPKLRRPKDKRAPKRRVVGGDDDEDVDAALAQDDDGEEEEDMDNVDDAAADIPPIMGVAELLEAARKAKMDEYRALSPHRRYALNNDYISFKKNWHDAIHPEDQVPLPDASTWFDEQGRPTKGVAADADEDEDLVVEREIIDLKCPLSLQIMKEPYSNHQCKHTFERSAIIEFIRSNNGMAKCPSCPKDLRIKDLYLDEVILRKIKRAQLASRRELDDTSDTESDTEADSSLIVGDATKIKKERGGSRHRLDDIDDD</sequence>
<dbReference type="GO" id="GO:0008270">
    <property type="term" value="F:zinc ion binding"/>
    <property type="evidence" value="ECO:0007669"/>
    <property type="project" value="UniProtKB-KW"/>
</dbReference>
<dbReference type="InterPro" id="IPR026846">
    <property type="entry name" value="Nse2(Mms21)"/>
</dbReference>